<dbReference type="RefSeq" id="WP_185679527.1">
    <property type="nucleotide sequence ID" value="NZ_JACLAX010000010.1"/>
</dbReference>
<evidence type="ECO:0000256" key="1">
    <source>
        <dbReference type="SAM" id="SignalP"/>
    </source>
</evidence>
<reference evidence="2 3" key="1">
    <citation type="submission" date="2020-08" db="EMBL/GenBank/DDBJ databases">
        <title>The genome sequence of type strain Novosphingobium piscinae KCTC 42194.</title>
        <authorList>
            <person name="Liu Y."/>
        </authorList>
    </citation>
    <scope>NUCLEOTIDE SEQUENCE [LARGE SCALE GENOMIC DNA]</scope>
    <source>
        <strain evidence="2 3">KCTC 42194</strain>
    </source>
</reference>
<gene>
    <name evidence="2" type="ORF">H7F53_10940</name>
</gene>
<dbReference type="Pfam" id="PF09694">
    <property type="entry name" value="Gcw_chp"/>
    <property type="match status" value="1"/>
</dbReference>
<keyword evidence="3" id="KW-1185">Reference proteome</keyword>
<protein>
    <recommendedName>
        <fullName evidence="4">Cellulose biosynthesis protein BcsS</fullName>
    </recommendedName>
</protein>
<dbReference type="Proteomes" id="UP000551327">
    <property type="component" value="Unassembled WGS sequence"/>
</dbReference>
<keyword evidence="1" id="KW-0732">Signal</keyword>
<accession>A0A7X1KQD9</accession>
<feature type="chain" id="PRO_5030931419" description="Cellulose biosynthesis protein BcsS" evidence="1">
    <location>
        <begin position="26"/>
        <end position="232"/>
    </location>
</feature>
<dbReference type="InterPro" id="IPR010239">
    <property type="entry name" value="CHP02001"/>
</dbReference>
<sequence length="232" mass="25431">MNRWRRVVLAGMLIAVNACPTPASAQLAGTLSLASNQMFRGESVSRDGPTVSLGLNLDSPEGFYLGASASVAVNGDAARVSTAEQYAGFARRIGETSIEIGAIHRSYERVIDEDYRRGFFEGYVGIVHRRLRARLYVSPDYLRSGPPTYYVDLNARLLSLGPWSLEGHGGLSLIPALQPDGSRKLDRFQDWRLQVSRPVERLLVSTGVSATNYPVYSESGRIRAYAAVMVAF</sequence>
<comment type="caution">
    <text evidence="2">The sequence shown here is derived from an EMBL/GenBank/DDBJ whole genome shotgun (WGS) entry which is preliminary data.</text>
</comment>
<dbReference type="EMBL" id="JACLAX010000010">
    <property type="protein sequence ID" value="MBC2669659.1"/>
    <property type="molecule type" value="Genomic_DNA"/>
</dbReference>
<evidence type="ECO:0000313" key="2">
    <source>
        <dbReference type="EMBL" id="MBC2669659.1"/>
    </source>
</evidence>
<organism evidence="2 3">
    <name type="scientific">Novosphingobium piscinae</name>
    <dbReference type="NCBI Taxonomy" id="1507448"/>
    <lineage>
        <taxon>Bacteria</taxon>
        <taxon>Pseudomonadati</taxon>
        <taxon>Pseudomonadota</taxon>
        <taxon>Alphaproteobacteria</taxon>
        <taxon>Sphingomonadales</taxon>
        <taxon>Sphingomonadaceae</taxon>
        <taxon>Novosphingobium</taxon>
    </lineage>
</organism>
<name>A0A7X1KQD9_9SPHN</name>
<feature type="signal peptide" evidence="1">
    <location>
        <begin position="1"/>
        <end position="25"/>
    </location>
</feature>
<proteinExistence type="predicted"/>
<dbReference type="AlphaFoldDB" id="A0A7X1KQD9"/>
<evidence type="ECO:0008006" key="4">
    <source>
        <dbReference type="Google" id="ProtNLM"/>
    </source>
</evidence>
<evidence type="ECO:0000313" key="3">
    <source>
        <dbReference type="Proteomes" id="UP000551327"/>
    </source>
</evidence>
<dbReference type="NCBIfam" id="TIGR02001">
    <property type="entry name" value="gcw_chp"/>
    <property type="match status" value="1"/>
</dbReference>